<dbReference type="AlphaFoldDB" id="A0A834R3V5"/>
<dbReference type="FunFam" id="3.40.50.300:FF:000079">
    <property type="entry name" value="probable ATP-dependent RNA helicase DDX17"/>
    <property type="match status" value="1"/>
</dbReference>
<keyword evidence="9" id="KW-0175">Coiled coil</keyword>
<evidence type="ECO:0000313" key="23">
    <source>
        <dbReference type="EnsemblMetazoa" id="KAF7489215.1"/>
    </source>
</evidence>
<dbReference type="PANTHER" id="PTHR47958">
    <property type="entry name" value="ATP-DEPENDENT RNA HELICASE DBP3"/>
    <property type="match status" value="1"/>
</dbReference>
<dbReference type="CDD" id="cd22473">
    <property type="entry name" value="KH-I_DDX46"/>
    <property type="match status" value="1"/>
</dbReference>
<evidence type="ECO:0000256" key="15">
    <source>
        <dbReference type="ARBA" id="ARBA00050029"/>
    </source>
</evidence>
<dbReference type="SUPFAM" id="SSF52540">
    <property type="entry name" value="P-loop containing nucleoside triphosphate hydrolases"/>
    <property type="match status" value="2"/>
</dbReference>
<keyword evidence="11" id="KW-0539">Nucleus</keyword>
<evidence type="ECO:0000259" key="20">
    <source>
        <dbReference type="PROSITE" id="PS51194"/>
    </source>
</evidence>
<dbReference type="InterPro" id="IPR014001">
    <property type="entry name" value="Helicase_ATP-bd"/>
</dbReference>
<dbReference type="InterPro" id="IPR000629">
    <property type="entry name" value="RNA-helicase_DEAD-box_CS"/>
</dbReference>
<dbReference type="EnsemblMetazoa" id="SSS_8173s_mrna">
    <property type="protein sequence ID" value="KAF7489215.1"/>
    <property type="gene ID" value="SSS_8173"/>
</dbReference>
<evidence type="ECO:0000256" key="7">
    <source>
        <dbReference type="ARBA" id="ARBA00022806"/>
    </source>
</evidence>
<evidence type="ECO:0000259" key="21">
    <source>
        <dbReference type="PROSITE" id="PS51195"/>
    </source>
</evidence>
<dbReference type="Pfam" id="PF23469">
    <property type="entry name" value="KH_12"/>
    <property type="match status" value="1"/>
</dbReference>
<dbReference type="EC" id="3.6.4.13" evidence="2"/>
<evidence type="ECO:0000256" key="8">
    <source>
        <dbReference type="ARBA" id="ARBA00022840"/>
    </source>
</evidence>
<feature type="compositionally biased region" description="Basic residues" evidence="18">
    <location>
        <begin position="51"/>
        <end position="64"/>
    </location>
</feature>
<gene>
    <name evidence="22" type="ORF">SSS_8173</name>
</gene>
<dbReference type="Pfam" id="PF00271">
    <property type="entry name" value="Helicase_C"/>
    <property type="match status" value="1"/>
</dbReference>
<feature type="compositionally biased region" description="Basic and acidic residues" evidence="18">
    <location>
        <begin position="332"/>
        <end position="342"/>
    </location>
</feature>
<accession>A0A834R3V5</accession>
<evidence type="ECO:0000256" key="14">
    <source>
        <dbReference type="ARBA" id="ARBA00049949"/>
    </source>
</evidence>
<evidence type="ECO:0000256" key="6">
    <source>
        <dbReference type="ARBA" id="ARBA00022801"/>
    </source>
</evidence>
<name>A0A834R3V5_SARSC</name>
<evidence type="ECO:0000256" key="9">
    <source>
        <dbReference type="ARBA" id="ARBA00023054"/>
    </source>
</evidence>
<dbReference type="CDD" id="cd17953">
    <property type="entry name" value="DEADc_DDX46"/>
    <property type="match status" value="1"/>
</dbReference>
<dbReference type="EMBL" id="WVUK01000065">
    <property type="protein sequence ID" value="KAF7489215.1"/>
    <property type="molecule type" value="Genomic_DNA"/>
</dbReference>
<reference evidence="23" key="3">
    <citation type="submission" date="2022-06" db="UniProtKB">
        <authorList>
            <consortium name="EnsemblMetazoa"/>
        </authorList>
    </citation>
    <scope>IDENTIFICATION</scope>
</reference>
<feature type="compositionally biased region" description="Acidic residues" evidence="18">
    <location>
        <begin position="229"/>
        <end position="240"/>
    </location>
</feature>
<feature type="short sequence motif" description="Q motif" evidence="17">
    <location>
        <begin position="490"/>
        <end position="518"/>
    </location>
</feature>
<evidence type="ECO:0000256" key="4">
    <source>
        <dbReference type="ARBA" id="ARBA00022728"/>
    </source>
</evidence>
<feature type="domain" description="Helicase C-terminal" evidence="20">
    <location>
        <begin position="710"/>
        <end position="871"/>
    </location>
</feature>
<reference evidence="24" key="1">
    <citation type="journal article" date="2020" name="PLoS Negl. Trop. Dis.">
        <title>High-quality nuclear genome for Sarcoptes scabiei-A critical resource for a neglected parasite.</title>
        <authorList>
            <person name="Korhonen P.K."/>
            <person name="Gasser R.B."/>
            <person name="Ma G."/>
            <person name="Wang T."/>
            <person name="Stroehlein A.J."/>
            <person name="Young N.D."/>
            <person name="Ang C.S."/>
            <person name="Fernando D.D."/>
            <person name="Lu H.C."/>
            <person name="Taylor S."/>
            <person name="Reynolds S.L."/>
            <person name="Mofiz E."/>
            <person name="Najaraj S.H."/>
            <person name="Gowda H."/>
            <person name="Madugundu A."/>
            <person name="Renuse S."/>
            <person name="Holt D."/>
            <person name="Pandey A."/>
            <person name="Papenfuss A.T."/>
            <person name="Fischer K."/>
        </authorList>
    </citation>
    <scope>NUCLEOTIDE SEQUENCE [LARGE SCALE GENOMIC DNA]</scope>
</reference>
<keyword evidence="5" id="KW-0547">Nucleotide-binding</keyword>
<evidence type="ECO:0000256" key="2">
    <source>
        <dbReference type="ARBA" id="ARBA00012552"/>
    </source>
</evidence>
<feature type="region of interest" description="Disordered" evidence="18">
    <location>
        <begin position="188"/>
        <end position="256"/>
    </location>
</feature>
<feature type="region of interest" description="Disordered" evidence="18">
    <location>
        <begin position="44"/>
        <end position="156"/>
    </location>
</feature>
<evidence type="ECO:0000259" key="19">
    <source>
        <dbReference type="PROSITE" id="PS51192"/>
    </source>
</evidence>
<dbReference type="OrthoDB" id="196131at2759"/>
<dbReference type="InterPro" id="IPR027417">
    <property type="entry name" value="P-loop_NTPase"/>
</dbReference>
<comment type="function">
    <text evidence="14">Component of the 17S U2 SnRNP complex of the spliceosome, a large ribonucleoprotein complex that removes introns from transcribed pre-mRNAs. The 17S U2 SnRNP complex (1) directly participates in early spliceosome assembly and (2) mediates recognition of the intron branch site during pre-mRNA splicing by promoting the selection of the pre-mRNA branch-site adenosine, the nucleophile for the first step of splicing. Within the 17S U2 SnRNP complex, DDX46 plays essential roles during assembly of pre-spliceosome and proofreading of the branch site.</text>
</comment>
<evidence type="ECO:0000256" key="1">
    <source>
        <dbReference type="ARBA" id="ARBA00004324"/>
    </source>
</evidence>
<dbReference type="InterPro" id="IPR001650">
    <property type="entry name" value="Helicase_C-like"/>
</dbReference>
<evidence type="ECO:0000256" key="12">
    <source>
        <dbReference type="ARBA" id="ARBA00038511"/>
    </source>
</evidence>
<dbReference type="SMART" id="SM00487">
    <property type="entry name" value="DEXDc"/>
    <property type="match status" value="1"/>
</dbReference>
<dbReference type="CDD" id="cd18787">
    <property type="entry name" value="SF2_C_DEAD"/>
    <property type="match status" value="1"/>
</dbReference>
<dbReference type="GO" id="GO:0003724">
    <property type="term" value="F:RNA helicase activity"/>
    <property type="evidence" value="ECO:0007669"/>
    <property type="project" value="UniProtKB-EC"/>
</dbReference>
<dbReference type="GO" id="GO:0005681">
    <property type="term" value="C:spliceosomal complex"/>
    <property type="evidence" value="ECO:0007669"/>
    <property type="project" value="UniProtKB-KW"/>
</dbReference>
<feature type="region of interest" description="Disordered" evidence="18">
    <location>
        <begin position="325"/>
        <end position="348"/>
    </location>
</feature>
<feature type="domain" description="DEAD-box RNA helicase Q" evidence="21">
    <location>
        <begin position="490"/>
        <end position="518"/>
    </location>
</feature>
<dbReference type="GO" id="GO:0003676">
    <property type="term" value="F:nucleic acid binding"/>
    <property type="evidence" value="ECO:0007669"/>
    <property type="project" value="InterPro"/>
</dbReference>
<comment type="subcellular location">
    <subcellularLocation>
        <location evidence="1">Nucleus speckle</location>
    </subcellularLocation>
</comment>
<evidence type="ECO:0000256" key="11">
    <source>
        <dbReference type="ARBA" id="ARBA00023242"/>
    </source>
</evidence>
<evidence type="ECO:0000256" key="16">
    <source>
        <dbReference type="ARBA" id="ARBA00050042"/>
    </source>
</evidence>
<comment type="catalytic activity">
    <reaction evidence="13">
        <text>ATP + H2O = ADP + phosphate + H(+)</text>
        <dbReference type="Rhea" id="RHEA:13065"/>
        <dbReference type="ChEBI" id="CHEBI:15377"/>
        <dbReference type="ChEBI" id="CHEBI:15378"/>
        <dbReference type="ChEBI" id="CHEBI:30616"/>
        <dbReference type="ChEBI" id="CHEBI:43474"/>
        <dbReference type="ChEBI" id="CHEBI:456216"/>
        <dbReference type="EC" id="3.6.4.13"/>
    </reaction>
</comment>
<evidence type="ECO:0000256" key="13">
    <source>
        <dbReference type="ARBA" id="ARBA00047984"/>
    </source>
</evidence>
<dbReference type="FunFam" id="3.40.50.300:FF:000584">
    <property type="entry name" value="probable ATP-dependent RNA helicase DDX46"/>
    <property type="match status" value="1"/>
</dbReference>
<keyword evidence="8" id="KW-0067">ATP-binding</keyword>
<keyword evidence="4" id="KW-0747">Spliceosome</keyword>
<dbReference type="Gene3D" id="3.40.50.300">
    <property type="entry name" value="P-loop containing nucleotide triphosphate hydrolases"/>
    <property type="match status" value="2"/>
</dbReference>
<feature type="compositionally biased region" description="Polar residues" evidence="18">
    <location>
        <begin position="192"/>
        <end position="202"/>
    </location>
</feature>
<evidence type="ECO:0000256" key="3">
    <source>
        <dbReference type="ARBA" id="ARBA00022664"/>
    </source>
</evidence>
<comment type="similarity">
    <text evidence="12">Belongs to the DEAD box helicase family. DDX46/PRP5 subfamily.</text>
</comment>
<evidence type="ECO:0000256" key="18">
    <source>
        <dbReference type="SAM" id="MobiDB-lite"/>
    </source>
</evidence>
<keyword evidence="6" id="KW-0378">Hydrolase</keyword>
<keyword evidence="7 22" id="KW-0347">Helicase</keyword>
<dbReference type="PROSITE" id="PS51195">
    <property type="entry name" value="Q_MOTIF"/>
    <property type="match status" value="1"/>
</dbReference>
<keyword evidence="3" id="KW-0507">mRNA processing</keyword>
<keyword evidence="24" id="KW-1185">Reference proteome</keyword>
<feature type="compositionally biased region" description="Low complexity" evidence="18">
    <location>
        <begin position="134"/>
        <end position="146"/>
    </location>
</feature>
<reference evidence="22" key="2">
    <citation type="submission" date="2020-01" db="EMBL/GenBank/DDBJ databases">
        <authorList>
            <person name="Korhonen P.K.K."/>
            <person name="Guangxu M.G."/>
            <person name="Wang T.W."/>
            <person name="Stroehlein A.J.S."/>
            <person name="Young N.D."/>
            <person name="Ang C.-S.A."/>
            <person name="Fernando D.W.F."/>
            <person name="Lu H.L."/>
            <person name="Taylor S.T."/>
            <person name="Ehtesham M.E.M."/>
            <person name="Najaraj S.H.N."/>
            <person name="Harsha G.H.G."/>
            <person name="Madugundu A.M."/>
            <person name="Renuse S.R."/>
            <person name="Holt D.H."/>
            <person name="Pandey A.P."/>
            <person name="Papenfuss A.P."/>
            <person name="Gasser R.B.G."/>
            <person name="Fischer K.F."/>
        </authorList>
    </citation>
    <scope>NUCLEOTIDE SEQUENCE</scope>
    <source>
        <strain evidence="22">SSS_KF_BRIS2020</strain>
    </source>
</reference>
<dbReference type="GO" id="GO:0000398">
    <property type="term" value="P:mRNA splicing, via spliceosome"/>
    <property type="evidence" value="ECO:0007669"/>
    <property type="project" value="UniProtKB-ARBA"/>
</dbReference>
<dbReference type="Pfam" id="PF00270">
    <property type="entry name" value="DEAD"/>
    <property type="match status" value="1"/>
</dbReference>
<evidence type="ECO:0000313" key="24">
    <source>
        <dbReference type="Proteomes" id="UP000070412"/>
    </source>
</evidence>
<dbReference type="GO" id="GO:0005524">
    <property type="term" value="F:ATP binding"/>
    <property type="evidence" value="ECO:0007669"/>
    <property type="project" value="UniProtKB-KW"/>
</dbReference>
<evidence type="ECO:0000256" key="10">
    <source>
        <dbReference type="ARBA" id="ARBA00023187"/>
    </source>
</evidence>
<dbReference type="InterPro" id="IPR014014">
    <property type="entry name" value="RNA_helicase_DEAD_Q_motif"/>
</dbReference>
<feature type="domain" description="Helicase ATP-binding" evidence="19">
    <location>
        <begin position="521"/>
        <end position="699"/>
    </location>
</feature>
<dbReference type="InterPro" id="IPR011545">
    <property type="entry name" value="DEAD/DEAH_box_helicase_dom"/>
</dbReference>
<dbReference type="PROSITE" id="PS00039">
    <property type="entry name" value="DEAD_ATP_HELICASE"/>
    <property type="match status" value="1"/>
</dbReference>
<protein>
    <recommendedName>
        <fullName evidence="15">Probable ATP-dependent RNA helicase DDX46</fullName>
        <ecNumber evidence="2">3.6.4.13</ecNumber>
    </recommendedName>
    <alternativeName>
        <fullName evidence="16">DEAD box protein 46</fullName>
    </alternativeName>
</protein>
<sequence>MIREHNDESICLPTLKYRFEGFDIIQLCKIHWWLFDSNQNLNTRGEMGRHWSSKRSRSKSKSRSRSPSSSLSRHYHRDRYRERGRKDRSRSKSPKSTRDRDHTGTVSNSKFRSRSRSRSPVYESRRKDRKRSRSPSQKQSSSSSSSLHNREKVEDIIGRDVNYQNFDIDEQQKRLEKIMKERRERVEKWRQQQKSIIGSSERNNGDEITNKVIESDETIEEKPKKTWTLDDENEDDENDTEQNNGQPGNDDVELDDSTFQKPISSIAEIEDKIEEVVKGRPKICLENVSSFIESDCELVNSQSTTKQEDKIEIKRIEIVTKKNSSNPIKMNDNSHSDIKTNNDEDDEDIDPLDAYMQGIQEEVKKYRSQTVQEKNRNEKVTVVVGIAKNKTSKRKGELIEQNQDALELSSGDEIGPDSELANAMDNLQAKSKQKKLMTISKEDITYIKFRKNFYIEVPEIAKMTDAEVEKYKTELEGIKTKGKGCPRPIKTWAQCGVSKKVLEVLKKNNYEKPTPIQSQAIPAIMSGRDLIGIAKTGSGKTLAFLLPMFRHILDQPPLDVGDGPISIIMTPTRELATQIYSECRKFAKYLGLRIVAVYGGTPISEQIGDLKPGAEIVVCTPGRMIDMLAANNGRVTNLRRCTYVVLDEADRMFDMGFEPQVMRIIDGIRPDRQTVMFSATFPRIMEALARRILDRPIEVQVGGRSVVCKDVQQEVIIINEDDKFLKLLEILGKYANDGSAIVFVDKQEHADMLLKELMHASYTCLALHGGIDQNDRDSTIADFKNGRVNVLVATSVAARGLDVKHCIVVVNYDCPNHYEDYVHRCGRTGRAGNKGFAYTFITSDQGRYANDLIKALTLSENSVPPELQNLFEEYKREQEILGKKVKSSSGFTGKGFKFDEAEAQQAVERKKFQKAALGLQDSDDEDPEEDIDQEIENMLAPKKKTIVQPLIPVKGEKTLSEKLELAKQLASKISMTKTPSSVINRPSATMHAEAILKGDTSSLGDIASAVTAKSIAEQRAEKLHAKLNYIPKEFEYNENGDLIKRDDDDLFGQNLNTQRYEEELEINDFPQQARWRVTSKEAIAMISEYSEAGITVRGTYFPPSKEPKLELGERKLYLAIEGTTEMAVSKAKSEIIRLIKEELIKVNNSLHLNKNRYRVV</sequence>
<keyword evidence="10" id="KW-0508">mRNA splicing</keyword>
<dbReference type="Proteomes" id="UP000070412">
    <property type="component" value="Unassembled WGS sequence"/>
</dbReference>
<evidence type="ECO:0000313" key="22">
    <source>
        <dbReference type="EMBL" id="KAF7489215.1"/>
    </source>
</evidence>
<evidence type="ECO:0000256" key="5">
    <source>
        <dbReference type="ARBA" id="ARBA00022741"/>
    </source>
</evidence>
<dbReference type="PROSITE" id="PS51192">
    <property type="entry name" value="HELICASE_ATP_BIND_1"/>
    <property type="match status" value="1"/>
</dbReference>
<proteinExistence type="inferred from homology"/>
<dbReference type="SMART" id="SM00490">
    <property type="entry name" value="HELICc"/>
    <property type="match status" value="1"/>
</dbReference>
<feature type="compositionally biased region" description="Basic residues" evidence="18">
    <location>
        <begin position="86"/>
        <end position="95"/>
    </location>
</feature>
<dbReference type="GO" id="GO:0016787">
    <property type="term" value="F:hydrolase activity"/>
    <property type="evidence" value="ECO:0007669"/>
    <property type="project" value="UniProtKB-KW"/>
</dbReference>
<dbReference type="PROSITE" id="PS51194">
    <property type="entry name" value="HELICASE_CTER"/>
    <property type="match status" value="1"/>
</dbReference>
<organism evidence="22">
    <name type="scientific">Sarcoptes scabiei</name>
    <name type="common">Itch mite</name>
    <name type="synonym">Acarus scabiei</name>
    <dbReference type="NCBI Taxonomy" id="52283"/>
    <lineage>
        <taxon>Eukaryota</taxon>
        <taxon>Metazoa</taxon>
        <taxon>Ecdysozoa</taxon>
        <taxon>Arthropoda</taxon>
        <taxon>Chelicerata</taxon>
        <taxon>Arachnida</taxon>
        <taxon>Acari</taxon>
        <taxon>Acariformes</taxon>
        <taxon>Sarcoptiformes</taxon>
        <taxon>Astigmata</taxon>
        <taxon>Psoroptidia</taxon>
        <taxon>Sarcoptoidea</taxon>
        <taxon>Sarcoptidae</taxon>
        <taxon>Sarcoptinae</taxon>
        <taxon>Sarcoptes</taxon>
    </lineage>
</organism>
<dbReference type="InterPro" id="IPR056149">
    <property type="entry name" value="PRP5/DDX46/KHDC4_KH"/>
</dbReference>
<dbReference type="GO" id="GO:0016607">
    <property type="term" value="C:nuclear speck"/>
    <property type="evidence" value="ECO:0007669"/>
    <property type="project" value="UniProtKB-SubCell"/>
</dbReference>
<evidence type="ECO:0000256" key="17">
    <source>
        <dbReference type="PROSITE-ProRule" id="PRU00552"/>
    </source>
</evidence>